<feature type="transmembrane region" description="Helical" evidence="1">
    <location>
        <begin position="12"/>
        <end position="34"/>
    </location>
</feature>
<evidence type="ECO:0008006" key="5">
    <source>
        <dbReference type="Google" id="ProtNLM"/>
    </source>
</evidence>
<dbReference type="InterPro" id="IPR012429">
    <property type="entry name" value="HGSNAT_cat"/>
</dbReference>
<dbReference type="InterPro" id="IPR007349">
    <property type="entry name" value="DUF418"/>
</dbReference>
<feature type="transmembrane region" description="Helical" evidence="1">
    <location>
        <begin position="54"/>
        <end position="77"/>
    </location>
</feature>
<feature type="transmembrane region" description="Helical" evidence="1">
    <location>
        <begin position="321"/>
        <end position="338"/>
    </location>
</feature>
<feature type="transmembrane region" description="Helical" evidence="1">
    <location>
        <begin position="245"/>
        <end position="267"/>
    </location>
</feature>
<keyword evidence="1" id="KW-1133">Transmembrane helix</keyword>
<name>A0A212JD24_9BACT</name>
<dbReference type="RefSeq" id="WP_296948313.1">
    <property type="nucleotide sequence ID" value="NZ_LT599021.1"/>
</dbReference>
<dbReference type="EMBL" id="FLUL01000001">
    <property type="protein sequence ID" value="SBV97331.1"/>
    <property type="molecule type" value="Genomic_DNA"/>
</dbReference>
<keyword evidence="1" id="KW-0812">Transmembrane</keyword>
<feature type="domain" description="DUF418" evidence="2">
    <location>
        <begin position="227"/>
        <end position="386"/>
    </location>
</feature>
<sequence length="391" mass="44734">MTKSVHRIDVADALRGLSVLGIVLVHSLENYNLFNFTPIDTPFMKFLDSVLFDSTFFIFAGKAYGIFALLFGFSFFIQDNNQLKRGNDFRPRFLWRLVLLFVWGMINSLFYTGDVLVMFSLIGIVLILTARLSTKTVLIIATIFILQPIEWGWVIYALVNPDYVMGDSMVGYHYGKLNPILIDKSASLSEIFNVMLHHGEWGSFMWAWENGRFCQVAGLFLFGMLIGRTEFFLHPETNMRKWVRMLILGVVCFFPLKGLTLMLPGFIENKAVLEPLGIIVQSFANVSFLFFLVSLVLIVYYSTEKGQSLLRKLIPYGKMSLTNYITQSLLGGAIFYSWGLGLSVSITMSFLIGVGIFIVQYIFSCWWMKNHKHGPLEYIWKKATWIGSKKD</sequence>
<feature type="transmembrane region" description="Helical" evidence="1">
    <location>
        <begin position="213"/>
        <end position="233"/>
    </location>
</feature>
<dbReference type="Pfam" id="PF04235">
    <property type="entry name" value="DUF418"/>
    <property type="match status" value="1"/>
</dbReference>
<protein>
    <recommendedName>
        <fullName evidence="5">DUF418 domain-containing protein</fullName>
    </recommendedName>
</protein>
<evidence type="ECO:0000259" key="2">
    <source>
        <dbReference type="Pfam" id="PF04235"/>
    </source>
</evidence>
<evidence type="ECO:0000313" key="4">
    <source>
        <dbReference type="EMBL" id="SBV97331.1"/>
    </source>
</evidence>
<accession>A0A212JD24</accession>
<feature type="transmembrane region" description="Helical" evidence="1">
    <location>
        <begin position="93"/>
        <end position="110"/>
    </location>
</feature>
<keyword evidence="1" id="KW-0472">Membrane</keyword>
<dbReference type="InterPro" id="IPR052529">
    <property type="entry name" value="Bact_Transport_Assoc"/>
</dbReference>
<dbReference type="PANTHER" id="PTHR30590:SF2">
    <property type="entry name" value="INNER MEMBRANE PROTEIN"/>
    <property type="match status" value="1"/>
</dbReference>
<dbReference type="PANTHER" id="PTHR30590">
    <property type="entry name" value="INNER MEMBRANE PROTEIN"/>
    <property type="match status" value="1"/>
</dbReference>
<evidence type="ECO:0000256" key="1">
    <source>
        <dbReference type="SAM" id="Phobius"/>
    </source>
</evidence>
<dbReference type="AlphaFoldDB" id="A0A212JD24"/>
<feature type="transmembrane region" description="Helical" evidence="1">
    <location>
        <begin position="279"/>
        <end position="301"/>
    </location>
</feature>
<feature type="transmembrane region" description="Helical" evidence="1">
    <location>
        <begin position="116"/>
        <end position="132"/>
    </location>
</feature>
<proteinExistence type="predicted"/>
<feature type="transmembrane region" description="Helical" evidence="1">
    <location>
        <begin position="137"/>
        <end position="159"/>
    </location>
</feature>
<reference evidence="4" key="1">
    <citation type="submission" date="2016-04" db="EMBL/GenBank/DDBJ databases">
        <authorList>
            <person name="Evans L.H."/>
            <person name="Alamgir A."/>
            <person name="Owens N."/>
            <person name="Weber N.D."/>
            <person name="Virtaneva K."/>
            <person name="Barbian K."/>
            <person name="Babar A."/>
            <person name="Rosenke K."/>
        </authorList>
    </citation>
    <scope>NUCLEOTIDE SEQUENCE</scope>
    <source>
        <strain evidence="4">86-2</strain>
    </source>
</reference>
<feature type="transmembrane region" description="Helical" evidence="1">
    <location>
        <begin position="344"/>
        <end position="363"/>
    </location>
</feature>
<feature type="domain" description="Heparan-alpha-glucosaminide N-acetyltransferase catalytic" evidence="3">
    <location>
        <begin position="7"/>
        <end position="148"/>
    </location>
</feature>
<dbReference type="Pfam" id="PF07786">
    <property type="entry name" value="HGSNAT_cat"/>
    <property type="match status" value="1"/>
</dbReference>
<organism evidence="4">
    <name type="scientific">uncultured Dysgonomonas sp</name>
    <dbReference type="NCBI Taxonomy" id="206096"/>
    <lineage>
        <taxon>Bacteria</taxon>
        <taxon>Pseudomonadati</taxon>
        <taxon>Bacteroidota</taxon>
        <taxon>Bacteroidia</taxon>
        <taxon>Bacteroidales</taxon>
        <taxon>Dysgonomonadaceae</taxon>
        <taxon>Dysgonomonas</taxon>
        <taxon>environmental samples</taxon>
    </lineage>
</organism>
<gene>
    <name evidence="4" type="ORF">KL86DYS2_11253</name>
</gene>
<evidence type="ECO:0000259" key="3">
    <source>
        <dbReference type="Pfam" id="PF07786"/>
    </source>
</evidence>